<dbReference type="Pfam" id="PF16277">
    <property type="entry name" value="DUF4926"/>
    <property type="match status" value="1"/>
</dbReference>
<gene>
    <name evidence="1" type="ORF">SDC9_95779</name>
</gene>
<dbReference type="AlphaFoldDB" id="A0A645A9S4"/>
<name>A0A645A9S4_9ZZZZ</name>
<sequence>MLKEYDVVRAKSDLNPLIPRGTKGAVMLILHENPNKYEVEFVDENGETLELLTVGDDDLELVEN</sequence>
<reference evidence="1" key="1">
    <citation type="submission" date="2019-08" db="EMBL/GenBank/DDBJ databases">
        <authorList>
            <person name="Kucharzyk K."/>
            <person name="Murdoch R.W."/>
            <person name="Higgins S."/>
            <person name="Loffler F."/>
        </authorList>
    </citation>
    <scope>NUCLEOTIDE SEQUENCE</scope>
</reference>
<accession>A0A645A9S4</accession>
<evidence type="ECO:0000313" key="1">
    <source>
        <dbReference type="EMBL" id="MPM49051.1"/>
    </source>
</evidence>
<organism evidence="1">
    <name type="scientific">bioreactor metagenome</name>
    <dbReference type="NCBI Taxonomy" id="1076179"/>
    <lineage>
        <taxon>unclassified sequences</taxon>
        <taxon>metagenomes</taxon>
        <taxon>ecological metagenomes</taxon>
    </lineage>
</organism>
<dbReference type="EMBL" id="VSSQ01012361">
    <property type="protein sequence ID" value="MPM49051.1"/>
    <property type="molecule type" value="Genomic_DNA"/>
</dbReference>
<comment type="caution">
    <text evidence="1">The sequence shown here is derived from an EMBL/GenBank/DDBJ whole genome shotgun (WGS) entry which is preliminary data.</text>
</comment>
<evidence type="ECO:0008006" key="2">
    <source>
        <dbReference type="Google" id="ProtNLM"/>
    </source>
</evidence>
<proteinExistence type="predicted"/>
<dbReference type="InterPro" id="IPR032568">
    <property type="entry name" value="DUF4926"/>
</dbReference>
<protein>
    <recommendedName>
        <fullName evidence="2">DUF4926 domain-containing protein</fullName>
    </recommendedName>
</protein>